<proteinExistence type="predicted"/>
<accession>A0AAE1VKF3</accession>
<evidence type="ECO:0000313" key="3">
    <source>
        <dbReference type="Proteomes" id="UP001291623"/>
    </source>
</evidence>
<sequence length="81" mass="9152">MASLMLLLEALIVRSKEDMINLQGTDDGLFFDDAEAGDNNNSNTSLVTGNKDCYYYYCGWIFEAEDVPSWNIVSQCCIWPI</sequence>
<name>A0AAE1VKF3_9SOLA</name>
<dbReference type="EMBL" id="JAVYJV010000004">
    <property type="protein sequence ID" value="KAK4372412.1"/>
    <property type="molecule type" value="Genomic_DNA"/>
</dbReference>
<dbReference type="AlphaFoldDB" id="A0AAE1VKF3"/>
<keyword evidence="1" id="KW-0732">Signal</keyword>
<gene>
    <name evidence="2" type="ORF">RND71_007796</name>
</gene>
<protein>
    <submittedName>
        <fullName evidence="2">Uncharacterized protein</fullName>
    </submittedName>
</protein>
<keyword evidence="3" id="KW-1185">Reference proteome</keyword>
<comment type="caution">
    <text evidence="2">The sequence shown here is derived from an EMBL/GenBank/DDBJ whole genome shotgun (WGS) entry which is preliminary data.</text>
</comment>
<organism evidence="2 3">
    <name type="scientific">Anisodus tanguticus</name>
    <dbReference type="NCBI Taxonomy" id="243964"/>
    <lineage>
        <taxon>Eukaryota</taxon>
        <taxon>Viridiplantae</taxon>
        <taxon>Streptophyta</taxon>
        <taxon>Embryophyta</taxon>
        <taxon>Tracheophyta</taxon>
        <taxon>Spermatophyta</taxon>
        <taxon>Magnoliopsida</taxon>
        <taxon>eudicotyledons</taxon>
        <taxon>Gunneridae</taxon>
        <taxon>Pentapetalae</taxon>
        <taxon>asterids</taxon>
        <taxon>lamiids</taxon>
        <taxon>Solanales</taxon>
        <taxon>Solanaceae</taxon>
        <taxon>Solanoideae</taxon>
        <taxon>Hyoscyameae</taxon>
        <taxon>Anisodus</taxon>
    </lineage>
</organism>
<reference evidence="2" key="1">
    <citation type="submission" date="2023-12" db="EMBL/GenBank/DDBJ databases">
        <title>Genome assembly of Anisodus tanguticus.</title>
        <authorList>
            <person name="Wang Y.-J."/>
        </authorList>
    </citation>
    <scope>NUCLEOTIDE SEQUENCE</scope>
    <source>
        <strain evidence="2">KB-2021</strain>
        <tissue evidence="2">Leaf</tissue>
    </source>
</reference>
<evidence type="ECO:0000313" key="2">
    <source>
        <dbReference type="EMBL" id="KAK4372412.1"/>
    </source>
</evidence>
<feature type="chain" id="PRO_5041908819" evidence="1">
    <location>
        <begin position="16"/>
        <end position="81"/>
    </location>
</feature>
<feature type="signal peptide" evidence="1">
    <location>
        <begin position="1"/>
        <end position="15"/>
    </location>
</feature>
<evidence type="ECO:0000256" key="1">
    <source>
        <dbReference type="SAM" id="SignalP"/>
    </source>
</evidence>
<dbReference type="Proteomes" id="UP001291623">
    <property type="component" value="Unassembled WGS sequence"/>
</dbReference>